<dbReference type="AlphaFoldDB" id="A0A5J9VKQ0"/>
<dbReference type="Proteomes" id="UP000324897">
    <property type="component" value="Unassembled WGS sequence"/>
</dbReference>
<accession>A0A5J9VKQ0</accession>
<dbReference type="EMBL" id="RWGY01000009">
    <property type="protein sequence ID" value="TVU36125.1"/>
    <property type="molecule type" value="Genomic_DNA"/>
</dbReference>
<organism evidence="1 2">
    <name type="scientific">Eragrostis curvula</name>
    <name type="common">weeping love grass</name>
    <dbReference type="NCBI Taxonomy" id="38414"/>
    <lineage>
        <taxon>Eukaryota</taxon>
        <taxon>Viridiplantae</taxon>
        <taxon>Streptophyta</taxon>
        <taxon>Embryophyta</taxon>
        <taxon>Tracheophyta</taxon>
        <taxon>Spermatophyta</taxon>
        <taxon>Magnoliopsida</taxon>
        <taxon>Liliopsida</taxon>
        <taxon>Poales</taxon>
        <taxon>Poaceae</taxon>
        <taxon>PACMAD clade</taxon>
        <taxon>Chloridoideae</taxon>
        <taxon>Eragrostideae</taxon>
        <taxon>Eragrostidinae</taxon>
        <taxon>Eragrostis</taxon>
    </lineage>
</organism>
<evidence type="ECO:0000313" key="2">
    <source>
        <dbReference type="Proteomes" id="UP000324897"/>
    </source>
</evidence>
<feature type="non-terminal residue" evidence="1">
    <location>
        <position position="1"/>
    </location>
</feature>
<dbReference type="Gramene" id="TVU36125">
    <property type="protein sequence ID" value="TVU36125"/>
    <property type="gene ID" value="EJB05_18041"/>
</dbReference>
<proteinExistence type="predicted"/>
<gene>
    <name evidence="1" type="ORF">EJB05_18041</name>
</gene>
<sequence>DGSVALSSIKLVEQERIIFIQCRGLGRGCKGPVRRRRGDVSLIHQGKPNSGRQGHLLEVFGRGRVHNGDGGGVSGRTTGSAFFVVVRCIPATLLAAWRRHLQRTSDDCTAIIGEKLVIILGLLIRHHHDALPLDVIIRVDVAEIKVMAPLDVGQSMMATNSASWVGLLATVSSRSKEIATLSMLAGVGLLQRQADRSIGEFGMAVSEEVPGAGVLLLYSYS</sequence>
<protein>
    <submittedName>
        <fullName evidence="1">Uncharacterized protein</fullName>
    </submittedName>
</protein>
<comment type="caution">
    <text evidence="1">The sequence shown here is derived from an EMBL/GenBank/DDBJ whole genome shotgun (WGS) entry which is preliminary data.</text>
</comment>
<reference evidence="1 2" key="1">
    <citation type="journal article" date="2019" name="Sci. Rep.">
        <title>A high-quality genome of Eragrostis curvula grass provides insights into Poaceae evolution and supports new strategies to enhance forage quality.</title>
        <authorList>
            <person name="Carballo J."/>
            <person name="Santos B.A.C.M."/>
            <person name="Zappacosta D."/>
            <person name="Garbus I."/>
            <person name="Selva J.P."/>
            <person name="Gallo C.A."/>
            <person name="Diaz A."/>
            <person name="Albertini E."/>
            <person name="Caccamo M."/>
            <person name="Echenique V."/>
        </authorList>
    </citation>
    <scope>NUCLEOTIDE SEQUENCE [LARGE SCALE GENOMIC DNA]</scope>
    <source>
        <strain evidence="2">cv. Victoria</strain>
        <tissue evidence="1">Leaf</tissue>
    </source>
</reference>
<name>A0A5J9VKQ0_9POAL</name>
<keyword evidence="2" id="KW-1185">Reference proteome</keyword>
<evidence type="ECO:0000313" key="1">
    <source>
        <dbReference type="EMBL" id="TVU36125.1"/>
    </source>
</evidence>